<evidence type="ECO:0000256" key="10">
    <source>
        <dbReference type="RuleBase" id="RU000696"/>
    </source>
</evidence>
<keyword evidence="7" id="KW-0067">ATP-binding</keyword>
<dbReference type="Gramene" id="OIT21202">
    <property type="protein sequence ID" value="OIT21202"/>
    <property type="gene ID" value="A4A49_38637"/>
</dbReference>
<evidence type="ECO:0000256" key="7">
    <source>
        <dbReference type="ARBA" id="ARBA00022840"/>
    </source>
</evidence>
<dbReference type="InterPro" id="IPR036043">
    <property type="entry name" value="Phosphoglycerate_kinase_sf"/>
</dbReference>
<keyword evidence="8" id="KW-0460">Magnesium</keyword>
<dbReference type="GO" id="GO:0004618">
    <property type="term" value="F:phosphoglycerate kinase activity"/>
    <property type="evidence" value="ECO:0007669"/>
    <property type="project" value="UniProtKB-EC"/>
</dbReference>
<reference evidence="11" key="1">
    <citation type="submission" date="2016-11" db="EMBL/GenBank/DDBJ databases">
        <title>The genome of Nicotiana attenuata.</title>
        <authorList>
            <person name="Xu S."/>
            <person name="Brockmoeller T."/>
            <person name="Gaquerel E."/>
            <person name="Navarro A."/>
            <person name="Kuhl H."/>
            <person name="Gase K."/>
            <person name="Ling Z."/>
            <person name="Zhou W."/>
            <person name="Kreitzer C."/>
            <person name="Stanke M."/>
            <person name="Tang H."/>
            <person name="Lyons E."/>
            <person name="Pandey P."/>
            <person name="Pandey S.P."/>
            <person name="Timmermann B."/>
            <person name="Baldwin I.T."/>
        </authorList>
    </citation>
    <scope>NUCLEOTIDE SEQUENCE [LARGE SCALE GENOMIC DNA]</scope>
    <source>
        <strain evidence="11">UT</strain>
    </source>
</reference>
<dbReference type="AlphaFoldDB" id="A0A1J6JU02"/>
<proteinExistence type="inferred from homology"/>
<dbReference type="PANTHER" id="PTHR11406">
    <property type="entry name" value="PHOSPHOGLYCERATE KINASE"/>
    <property type="match status" value="1"/>
</dbReference>
<dbReference type="Proteomes" id="UP000187609">
    <property type="component" value="Unassembled WGS sequence"/>
</dbReference>
<keyword evidence="12" id="KW-1185">Reference proteome</keyword>
<gene>
    <name evidence="11" type="primary">PGKY_4</name>
    <name evidence="11" type="ORF">A4A49_38637</name>
</gene>
<protein>
    <recommendedName>
        <fullName evidence="3 9">Phosphoglycerate kinase</fullName>
        <ecNumber evidence="3 9">2.7.2.3</ecNumber>
    </recommendedName>
</protein>
<dbReference type="OMA" id="CLEAMAF"/>
<evidence type="ECO:0000256" key="8">
    <source>
        <dbReference type="ARBA" id="ARBA00022842"/>
    </source>
</evidence>
<dbReference type="InterPro" id="IPR001576">
    <property type="entry name" value="Phosphoglycerate_kinase"/>
</dbReference>
<comment type="cofactor">
    <cofactor evidence="1">
        <name>Mg(2+)</name>
        <dbReference type="ChEBI" id="CHEBI:18420"/>
    </cofactor>
</comment>
<dbReference type="PRINTS" id="PR00477">
    <property type="entry name" value="PHGLYCKINASE"/>
</dbReference>
<comment type="caution">
    <text evidence="11">The sequence shown here is derived from an EMBL/GenBank/DDBJ whole genome shotgun (WGS) entry which is preliminary data.</text>
</comment>
<keyword evidence="6 9" id="KW-0418">Kinase</keyword>
<dbReference type="STRING" id="49451.A0A1J6JU02"/>
<name>A0A1J6JU02_NICAT</name>
<evidence type="ECO:0000256" key="6">
    <source>
        <dbReference type="ARBA" id="ARBA00022777"/>
    </source>
</evidence>
<dbReference type="SUPFAM" id="SSF53748">
    <property type="entry name" value="Phosphoglycerate kinase"/>
    <property type="match status" value="1"/>
</dbReference>
<dbReference type="InterPro" id="IPR015824">
    <property type="entry name" value="Phosphoglycerate_kinase_N"/>
</dbReference>
<comment type="catalytic activity">
    <reaction evidence="9">
        <text>(2R)-3-phosphoglycerate + ATP = (2R)-3-phospho-glyceroyl phosphate + ADP</text>
        <dbReference type="Rhea" id="RHEA:14801"/>
        <dbReference type="ChEBI" id="CHEBI:30616"/>
        <dbReference type="ChEBI" id="CHEBI:57604"/>
        <dbReference type="ChEBI" id="CHEBI:58272"/>
        <dbReference type="ChEBI" id="CHEBI:456216"/>
        <dbReference type="EC" id="2.7.2.3"/>
    </reaction>
</comment>
<evidence type="ECO:0000256" key="2">
    <source>
        <dbReference type="ARBA" id="ARBA00008982"/>
    </source>
</evidence>
<dbReference type="EC" id="2.7.2.3" evidence="3 9"/>
<organism evidence="11 12">
    <name type="scientific">Nicotiana attenuata</name>
    <name type="common">Coyote tobacco</name>
    <dbReference type="NCBI Taxonomy" id="49451"/>
    <lineage>
        <taxon>Eukaryota</taxon>
        <taxon>Viridiplantae</taxon>
        <taxon>Streptophyta</taxon>
        <taxon>Embryophyta</taxon>
        <taxon>Tracheophyta</taxon>
        <taxon>Spermatophyta</taxon>
        <taxon>Magnoliopsida</taxon>
        <taxon>eudicotyledons</taxon>
        <taxon>Gunneridae</taxon>
        <taxon>Pentapetalae</taxon>
        <taxon>asterids</taxon>
        <taxon>lamiids</taxon>
        <taxon>Solanales</taxon>
        <taxon>Solanaceae</taxon>
        <taxon>Nicotianoideae</taxon>
        <taxon>Nicotianeae</taxon>
        <taxon>Nicotiana</taxon>
    </lineage>
</organism>
<evidence type="ECO:0000256" key="4">
    <source>
        <dbReference type="ARBA" id="ARBA00022679"/>
    </source>
</evidence>
<evidence type="ECO:0000256" key="3">
    <source>
        <dbReference type="ARBA" id="ARBA00013061"/>
    </source>
</evidence>
<dbReference type="EMBL" id="MJEQ01004517">
    <property type="protein sequence ID" value="OIT21202.1"/>
    <property type="molecule type" value="Genomic_DNA"/>
</dbReference>
<keyword evidence="4 9" id="KW-0808">Transferase</keyword>
<comment type="subunit">
    <text evidence="10">Monomer.</text>
</comment>
<dbReference type="GO" id="GO:0005829">
    <property type="term" value="C:cytosol"/>
    <property type="evidence" value="ECO:0007669"/>
    <property type="project" value="TreeGrafter"/>
</dbReference>
<evidence type="ECO:0000313" key="12">
    <source>
        <dbReference type="Proteomes" id="UP000187609"/>
    </source>
</evidence>
<dbReference type="Pfam" id="PF00162">
    <property type="entry name" value="PGK"/>
    <property type="match status" value="1"/>
</dbReference>
<comment type="similarity">
    <text evidence="2 9">Belongs to the phosphoglycerate kinase family.</text>
</comment>
<dbReference type="GO" id="GO:0006094">
    <property type="term" value="P:gluconeogenesis"/>
    <property type="evidence" value="ECO:0007669"/>
    <property type="project" value="TreeGrafter"/>
</dbReference>
<dbReference type="GO" id="GO:0043531">
    <property type="term" value="F:ADP binding"/>
    <property type="evidence" value="ECO:0007669"/>
    <property type="project" value="TreeGrafter"/>
</dbReference>
<evidence type="ECO:0000313" key="11">
    <source>
        <dbReference type="EMBL" id="OIT21202.1"/>
    </source>
</evidence>
<evidence type="ECO:0000256" key="5">
    <source>
        <dbReference type="ARBA" id="ARBA00022741"/>
    </source>
</evidence>
<sequence length="170" mass="18307">MLGPAESLYMKAARRGVEILFPADIVAANWIAACAEDDIDPFEIPDNWIGVDIGRKTIDRYSQVLDSAKTIIWSGPMGLYKIEKFSTGTKAIAEKLAGLGGRGVKTIIAGADTVAAIKKMGLAEKMTHISMGEYACLQLLEGIPLPAMLALDDDPVEKVVPEDESDDDHC</sequence>
<evidence type="ECO:0000256" key="9">
    <source>
        <dbReference type="RuleBase" id="RU000532"/>
    </source>
</evidence>
<dbReference type="Gene3D" id="3.40.50.1260">
    <property type="entry name" value="Phosphoglycerate kinase, N-terminal domain"/>
    <property type="match status" value="1"/>
</dbReference>
<dbReference type="GO" id="GO:0006096">
    <property type="term" value="P:glycolytic process"/>
    <property type="evidence" value="ECO:0007669"/>
    <property type="project" value="InterPro"/>
</dbReference>
<dbReference type="SMR" id="A0A1J6JU02"/>
<keyword evidence="5" id="KW-0547">Nucleotide-binding</keyword>
<evidence type="ECO:0000256" key="1">
    <source>
        <dbReference type="ARBA" id="ARBA00001946"/>
    </source>
</evidence>
<accession>A0A1J6JU02</accession>
<dbReference type="PANTHER" id="PTHR11406:SF27">
    <property type="entry name" value="PHOSPHOGLYCERATE KINASE 3, CYTOSOLIC"/>
    <property type="match status" value="1"/>
</dbReference>
<dbReference type="GO" id="GO:0005524">
    <property type="term" value="F:ATP binding"/>
    <property type="evidence" value="ECO:0007669"/>
    <property type="project" value="UniProtKB-KW"/>
</dbReference>